<dbReference type="RefSeq" id="WP_113743761.1">
    <property type="nucleotide sequence ID" value="NZ_UAPV01000001.1"/>
</dbReference>
<dbReference type="GO" id="GO:0043138">
    <property type="term" value="F:3'-5' DNA helicase activity"/>
    <property type="evidence" value="ECO:0007669"/>
    <property type="project" value="UniProtKB-EC"/>
</dbReference>
<evidence type="ECO:0000256" key="7">
    <source>
        <dbReference type="ARBA" id="ARBA00034808"/>
    </source>
</evidence>
<evidence type="ECO:0000256" key="4">
    <source>
        <dbReference type="ARBA" id="ARBA00022840"/>
    </source>
</evidence>
<keyword evidence="5" id="KW-0413">Isomerase</keyword>
<dbReference type="GO" id="GO:0003677">
    <property type="term" value="F:DNA binding"/>
    <property type="evidence" value="ECO:0007669"/>
    <property type="project" value="InterPro"/>
</dbReference>
<keyword evidence="3 12" id="KW-0347">Helicase</keyword>
<dbReference type="GO" id="GO:0016887">
    <property type="term" value="F:ATP hydrolysis activity"/>
    <property type="evidence" value="ECO:0007669"/>
    <property type="project" value="RHEA"/>
</dbReference>
<dbReference type="InterPro" id="IPR027417">
    <property type="entry name" value="P-loop_NTPase"/>
</dbReference>
<comment type="catalytic activity">
    <reaction evidence="8">
        <text>ATP + H2O = ADP + phosphate + H(+)</text>
        <dbReference type="Rhea" id="RHEA:13065"/>
        <dbReference type="ChEBI" id="CHEBI:15377"/>
        <dbReference type="ChEBI" id="CHEBI:15378"/>
        <dbReference type="ChEBI" id="CHEBI:30616"/>
        <dbReference type="ChEBI" id="CHEBI:43474"/>
        <dbReference type="ChEBI" id="CHEBI:456216"/>
        <dbReference type="EC" id="5.6.2.4"/>
    </reaction>
</comment>
<name>A0A2X0V8Z2_9GAMM</name>
<organism evidence="12 13">
    <name type="scientific">Anaerobiospirillum thomasii</name>
    <dbReference type="NCBI Taxonomy" id="179995"/>
    <lineage>
        <taxon>Bacteria</taxon>
        <taxon>Pseudomonadati</taxon>
        <taxon>Pseudomonadota</taxon>
        <taxon>Gammaproteobacteria</taxon>
        <taxon>Aeromonadales</taxon>
        <taxon>Succinivibrionaceae</taxon>
        <taxon>Anaerobiospirillum</taxon>
    </lineage>
</organism>
<dbReference type="PANTHER" id="PTHR11070">
    <property type="entry name" value="UVRD / RECB / PCRA DNA HELICASE FAMILY MEMBER"/>
    <property type="match status" value="1"/>
</dbReference>
<dbReference type="Gene3D" id="3.40.50.300">
    <property type="entry name" value="P-loop containing nucleotide triphosphate hydrolases"/>
    <property type="match status" value="2"/>
</dbReference>
<dbReference type="InterPro" id="IPR000212">
    <property type="entry name" value="DNA_helicase_UvrD/REP"/>
</dbReference>
<dbReference type="AlphaFoldDB" id="A0A2X0V8Z2"/>
<dbReference type="Pfam" id="PF13361">
    <property type="entry name" value="UvrD_C"/>
    <property type="match status" value="1"/>
</dbReference>
<sequence length="520" mass="59416">MQLTAQQYEIIERSRFMERNSVMKIEACAGSGKTFTLTQIAAANPHKRFLYLAFNRAIVESARSKFPQNVTIMTTHALAYRAVVMRFFQGRDIVGMLRPFDIAPLFGKKSNSELMELLRQFNNFLHSSERYTNDQQLLQLISAIEQGAVPMTHDYYLKLYQVMNDKGLNHFDFILLDEAQDTNDVTLSIFFDNTCSKIIVGDSNQSIYGFRGAVNALNKIKADIVHKLSISFRSNQEILDKANYFVKNYARPSIYNQMQAMFDKKTIIGHLYGNEDKAVLTRTNASLIEQIANISNANLGKYNLIKNPRDIFLPSIAIFNLMKGDRDKIAPSEAFIRRFRTVLELETYANECKDREILFAIDMAEKYKGQLFELYERGKKIFNNASAGIVLTNAHQAKGLEWAHVTLCSDFASLAELKARELDLHNSDDNIEYIESQSSLSLVQEANLYYVAMTRAKVDIIDLTDNDSEYIQFMAGRSHKDVLLQKASDIARSEKSMAQSQYKETAHKSRGRKKSASKRR</sequence>
<feature type="compositionally biased region" description="Basic residues" evidence="9">
    <location>
        <begin position="508"/>
        <end position="520"/>
    </location>
</feature>
<keyword evidence="1" id="KW-0547">Nucleotide-binding</keyword>
<feature type="region of interest" description="Disordered" evidence="9">
    <location>
        <begin position="492"/>
        <end position="520"/>
    </location>
</feature>
<evidence type="ECO:0000256" key="2">
    <source>
        <dbReference type="ARBA" id="ARBA00022801"/>
    </source>
</evidence>
<feature type="domain" description="UvrD-like helicase ATP-binding" evidence="10">
    <location>
        <begin position="135"/>
        <end position="215"/>
    </location>
</feature>
<evidence type="ECO:0000256" key="9">
    <source>
        <dbReference type="SAM" id="MobiDB-lite"/>
    </source>
</evidence>
<accession>A0A2X0V8Z2</accession>
<dbReference type="InterPro" id="IPR014016">
    <property type="entry name" value="UvrD-like_ATP-bd"/>
</dbReference>
<dbReference type="Pfam" id="PF00580">
    <property type="entry name" value="UvrD-helicase"/>
    <property type="match status" value="1"/>
</dbReference>
<gene>
    <name evidence="12" type="primary">uvrD_2</name>
    <name evidence="12" type="ORF">NCTC13093_00984</name>
</gene>
<evidence type="ECO:0000259" key="11">
    <source>
        <dbReference type="Pfam" id="PF13361"/>
    </source>
</evidence>
<evidence type="ECO:0000313" key="13">
    <source>
        <dbReference type="Proteomes" id="UP000250086"/>
    </source>
</evidence>
<dbReference type="GO" id="GO:0000724">
    <property type="term" value="P:double-strand break repair via homologous recombination"/>
    <property type="evidence" value="ECO:0007669"/>
    <property type="project" value="TreeGrafter"/>
</dbReference>
<dbReference type="EMBL" id="UAPV01000001">
    <property type="protein sequence ID" value="SPT69606.1"/>
    <property type="molecule type" value="Genomic_DNA"/>
</dbReference>
<comment type="catalytic activity">
    <reaction evidence="6">
        <text>Couples ATP hydrolysis with the unwinding of duplex DNA by translocating in the 3'-5' direction.</text>
        <dbReference type="EC" id="5.6.2.4"/>
    </reaction>
</comment>
<evidence type="ECO:0000256" key="3">
    <source>
        <dbReference type="ARBA" id="ARBA00022806"/>
    </source>
</evidence>
<dbReference type="EC" id="5.6.2.4" evidence="7"/>
<dbReference type="GO" id="GO:0005524">
    <property type="term" value="F:ATP binding"/>
    <property type="evidence" value="ECO:0007669"/>
    <property type="project" value="UniProtKB-KW"/>
</dbReference>
<evidence type="ECO:0000259" key="10">
    <source>
        <dbReference type="Pfam" id="PF00580"/>
    </source>
</evidence>
<dbReference type="InterPro" id="IPR014017">
    <property type="entry name" value="DNA_helicase_UvrD-like_C"/>
</dbReference>
<reference evidence="12 13" key="1">
    <citation type="submission" date="2018-06" db="EMBL/GenBank/DDBJ databases">
        <authorList>
            <consortium name="Pathogen Informatics"/>
            <person name="Doyle S."/>
        </authorList>
    </citation>
    <scope>NUCLEOTIDE SEQUENCE [LARGE SCALE GENOMIC DNA]</scope>
    <source>
        <strain evidence="12 13">NCTC13093</strain>
    </source>
</reference>
<feature type="domain" description="UvrD-like helicase C-terminal" evidence="11">
    <location>
        <begin position="387"/>
        <end position="458"/>
    </location>
</feature>
<evidence type="ECO:0000256" key="5">
    <source>
        <dbReference type="ARBA" id="ARBA00023235"/>
    </source>
</evidence>
<evidence type="ECO:0000256" key="8">
    <source>
        <dbReference type="ARBA" id="ARBA00048988"/>
    </source>
</evidence>
<protein>
    <recommendedName>
        <fullName evidence="7">DNA 3'-5' helicase</fullName>
        <ecNumber evidence="7">5.6.2.4</ecNumber>
    </recommendedName>
</protein>
<dbReference type="GO" id="GO:0031297">
    <property type="term" value="P:replication fork processing"/>
    <property type="evidence" value="ECO:0007669"/>
    <property type="project" value="TreeGrafter"/>
</dbReference>
<keyword evidence="4" id="KW-0067">ATP-binding</keyword>
<proteinExistence type="predicted"/>
<dbReference type="SUPFAM" id="SSF52540">
    <property type="entry name" value="P-loop containing nucleoside triphosphate hydrolases"/>
    <property type="match status" value="1"/>
</dbReference>
<dbReference type="Proteomes" id="UP000250086">
    <property type="component" value="Unassembled WGS sequence"/>
</dbReference>
<evidence type="ECO:0000256" key="6">
    <source>
        <dbReference type="ARBA" id="ARBA00034617"/>
    </source>
</evidence>
<keyword evidence="13" id="KW-1185">Reference proteome</keyword>
<keyword evidence="2 12" id="KW-0378">Hydrolase</keyword>
<dbReference type="PANTHER" id="PTHR11070:SF30">
    <property type="entry name" value="F-BOX DNA HELICASE 1"/>
    <property type="match status" value="1"/>
</dbReference>
<evidence type="ECO:0000256" key="1">
    <source>
        <dbReference type="ARBA" id="ARBA00022741"/>
    </source>
</evidence>
<evidence type="ECO:0000313" key="12">
    <source>
        <dbReference type="EMBL" id="SPT69606.1"/>
    </source>
</evidence>